<keyword evidence="5" id="KW-0645">Protease</keyword>
<feature type="active site" description="Proton donor/acceptor" evidence="2">
    <location>
        <position position="371"/>
    </location>
</feature>
<dbReference type="Proteomes" id="UP000318741">
    <property type="component" value="Chromosome"/>
</dbReference>
<dbReference type="Gene3D" id="3.40.630.10">
    <property type="entry name" value="Zn peptidases"/>
    <property type="match status" value="1"/>
</dbReference>
<evidence type="ECO:0000313" key="6">
    <source>
        <dbReference type="Proteomes" id="UP000318741"/>
    </source>
</evidence>
<dbReference type="Pfam" id="PF00246">
    <property type="entry name" value="Peptidase_M14"/>
    <property type="match status" value="1"/>
</dbReference>
<reference evidence="5 6" key="1">
    <citation type="submission" date="2019-02" db="EMBL/GenBank/DDBJ databases">
        <title>Deep-cultivation of Planctomycetes and their phenomic and genomic characterization uncovers novel biology.</title>
        <authorList>
            <person name="Wiegand S."/>
            <person name="Jogler M."/>
            <person name="Boedeker C."/>
            <person name="Pinto D."/>
            <person name="Vollmers J."/>
            <person name="Rivas-Marin E."/>
            <person name="Kohn T."/>
            <person name="Peeters S.H."/>
            <person name="Heuer A."/>
            <person name="Rast P."/>
            <person name="Oberbeckmann S."/>
            <person name="Bunk B."/>
            <person name="Jeske O."/>
            <person name="Meyerdierks A."/>
            <person name="Storesund J.E."/>
            <person name="Kallscheuer N."/>
            <person name="Luecker S."/>
            <person name="Lage O.M."/>
            <person name="Pohl T."/>
            <person name="Merkel B.J."/>
            <person name="Hornburger P."/>
            <person name="Mueller R.-W."/>
            <person name="Bruemmer F."/>
            <person name="Labrenz M."/>
            <person name="Spormann A.M."/>
            <person name="Op den Camp H."/>
            <person name="Overmann J."/>
            <person name="Amann R."/>
            <person name="Jetten M.S.M."/>
            <person name="Mascher T."/>
            <person name="Medema M.H."/>
            <person name="Devos D.P."/>
            <person name="Kaster A.-K."/>
            <person name="Ovreas L."/>
            <person name="Rohde M."/>
            <person name="Galperin M.Y."/>
            <person name="Jogler C."/>
        </authorList>
    </citation>
    <scope>NUCLEOTIDE SEQUENCE [LARGE SCALE GENOMIC DNA]</scope>
    <source>
        <strain evidence="5 6">CA12</strain>
    </source>
</reference>
<dbReference type="PANTHER" id="PTHR12756:SF11">
    <property type="entry name" value="CYTOSOLIC CARBOXYPEPTIDASE 1"/>
    <property type="match status" value="1"/>
</dbReference>
<dbReference type="SUPFAM" id="SSF53187">
    <property type="entry name" value="Zn-dependent exopeptidases"/>
    <property type="match status" value="1"/>
</dbReference>
<gene>
    <name evidence="5" type="ORF">CA12_05820</name>
</gene>
<keyword evidence="6" id="KW-1185">Reference proteome</keyword>
<dbReference type="OrthoDB" id="2587360at2"/>
<keyword evidence="5" id="KW-0121">Carboxypeptidase</keyword>
<evidence type="ECO:0000256" key="1">
    <source>
        <dbReference type="ARBA" id="ARBA00001947"/>
    </source>
</evidence>
<feature type="chain" id="PRO_5021703627" evidence="3">
    <location>
        <begin position="25"/>
        <end position="404"/>
    </location>
</feature>
<dbReference type="GO" id="GO:0004181">
    <property type="term" value="F:metallocarboxypeptidase activity"/>
    <property type="evidence" value="ECO:0007669"/>
    <property type="project" value="InterPro"/>
</dbReference>
<name>A0A517P551_9PLAN</name>
<keyword evidence="5" id="KW-0378">Hydrolase</keyword>
<organism evidence="5 6">
    <name type="scientific">Alienimonas californiensis</name>
    <dbReference type="NCBI Taxonomy" id="2527989"/>
    <lineage>
        <taxon>Bacteria</taxon>
        <taxon>Pseudomonadati</taxon>
        <taxon>Planctomycetota</taxon>
        <taxon>Planctomycetia</taxon>
        <taxon>Planctomycetales</taxon>
        <taxon>Planctomycetaceae</taxon>
        <taxon>Alienimonas</taxon>
    </lineage>
</organism>
<accession>A0A517P551</accession>
<dbReference type="InterPro" id="IPR050821">
    <property type="entry name" value="Cytosolic_carboxypeptidase"/>
</dbReference>
<protein>
    <submittedName>
        <fullName evidence="5">Zinc carboxypeptidase</fullName>
    </submittedName>
</protein>
<comment type="similarity">
    <text evidence="2">Belongs to the peptidase M14 family.</text>
</comment>
<dbReference type="PANTHER" id="PTHR12756">
    <property type="entry name" value="CYTOSOLIC CARBOXYPEPTIDASE"/>
    <property type="match status" value="1"/>
</dbReference>
<dbReference type="KEGG" id="acaf:CA12_05820"/>
<comment type="cofactor">
    <cofactor evidence="1">
        <name>Zn(2+)</name>
        <dbReference type="ChEBI" id="CHEBI:29105"/>
    </cofactor>
</comment>
<dbReference type="PROSITE" id="PS52035">
    <property type="entry name" value="PEPTIDASE_M14"/>
    <property type="match status" value="1"/>
</dbReference>
<dbReference type="RefSeq" id="WP_145357396.1">
    <property type="nucleotide sequence ID" value="NZ_CP036265.1"/>
</dbReference>
<dbReference type="InterPro" id="IPR000834">
    <property type="entry name" value="Peptidase_M14"/>
</dbReference>
<evidence type="ECO:0000256" key="2">
    <source>
        <dbReference type="PROSITE-ProRule" id="PRU01379"/>
    </source>
</evidence>
<dbReference type="GO" id="GO:0008270">
    <property type="term" value="F:zinc ion binding"/>
    <property type="evidence" value="ECO:0007669"/>
    <property type="project" value="InterPro"/>
</dbReference>
<keyword evidence="3" id="KW-0732">Signal</keyword>
<evidence type="ECO:0000259" key="4">
    <source>
        <dbReference type="PROSITE" id="PS52035"/>
    </source>
</evidence>
<dbReference type="GO" id="GO:0006508">
    <property type="term" value="P:proteolysis"/>
    <property type="evidence" value="ECO:0007669"/>
    <property type="project" value="InterPro"/>
</dbReference>
<evidence type="ECO:0000313" key="5">
    <source>
        <dbReference type="EMBL" id="QDT14508.1"/>
    </source>
</evidence>
<evidence type="ECO:0000256" key="3">
    <source>
        <dbReference type="SAM" id="SignalP"/>
    </source>
</evidence>
<proteinExistence type="inferred from homology"/>
<dbReference type="EMBL" id="CP036265">
    <property type="protein sequence ID" value="QDT14508.1"/>
    <property type="molecule type" value="Genomic_DNA"/>
</dbReference>
<sequence precursor="true">MTASPACPLPWLLAALLLGPAAFAQEEEGAKGTVTISTDFPGGNVEVKANAPGRVELAPDLRGDQPWFYWYFSATVETPGRVAFVFPDEVIGFANGAIGKQGPAIQETPDGPWRWMGTADVLGPAFVYDFAEAGGTVRFAVTIPYTEANLAGFLKEHAGPHLHAGVLTQSRGGREVELLRIGEPGPGPDGEPKAAVLFTCRHHAAETMASFVLEGLMREALSDSDAGQAFREQFVLYVVPFVDKDGVEAGDQGKNRRPFDHNRDYRETSLYPEVQAIRALQPQHGFQYVVDLHCPTLVMGDHQVAYFVGYQTLPRNNQANVAAWAKAIAAAKAEDAPVGPLNWLRAKEEDKPTCSRWFGAQPGMVMSATFEYPFAPPKAAADPPAVRDYGAAMLRAFVATEFAR</sequence>
<feature type="signal peptide" evidence="3">
    <location>
        <begin position="1"/>
        <end position="24"/>
    </location>
</feature>
<feature type="domain" description="Peptidase M14" evidence="4">
    <location>
        <begin position="135"/>
        <end position="400"/>
    </location>
</feature>
<dbReference type="AlphaFoldDB" id="A0A517P551"/>